<dbReference type="Gene3D" id="1.25.40.80">
    <property type="match status" value="2"/>
</dbReference>
<dbReference type="InterPro" id="IPR032673">
    <property type="entry name" value="DNA_photolyase_2_CS"/>
</dbReference>
<protein>
    <recommendedName>
        <fullName evidence="4">Deoxyribodipyrimidine photo-lyase</fullName>
        <ecNumber evidence="3">4.1.99.3</ecNumber>
    </recommendedName>
    <alternativeName>
        <fullName evidence="11">DNA photolyase</fullName>
    </alternativeName>
</protein>
<comment type="similarity">
    <text evidence="2">Belongs to the DNA photolyase class-2 family.</text>
</comment>
<dbReference type="PROSITE" id="PS01083">
    <property type="entry name" value="DNA_PHOTOLYASES_2_1"/>
    <property type="match status" value="1"/>
</dbReference>
<evidence type="ECO:0000256" key="7">
    <source>
        <dbReference type="ARBA" id="ARBA00022827"/>
    </source>
</evidence>
<accession>A0A1I9FZL7</accession>
<dbReference type="AlphaFoldDB" id="A0A1I9FZL7"/>
<organism evidence="14">
    <name type="scientific">Brugia malayi</name>
    <name type="common">Filarial nematode worm</name>
    <dbReference type="NCBI Taxonomy" id="6279"/>
    <lineage>
        <taxon>Eukaryota</taxon>
        <taxon>Metazoa</taxon>
        <taxon>Ecdysozoa</taxon>
        <taxon>Nematoda</taxon>
        <taxon>Chromadorea</taxon>
        <taxon>Rhabditida</taxon>
        <taxon>Spirurina</taxon>
        <taxon>Spiruromorpha</taxon>
        <taxon>Filarioidea</taxon>
        <taxon>Onchocercidae</taxon>
        <taxon>Brugia</taxon>
    </lineage>
</organism>
<dbReference type="Gene3D" id="3.40.50.620">
    <property type="entry name" value="HUPs"/>
    <property type="match status" value="1"/>
</dbReference>
<evidence type="ECO:0000256" key="9">
    <source>
        <dbReference type="ARBA" id="ARBA00023204"/>
    </source>
</evidence>
<dbReference type="PANTHER" id="PTHR10211">
    <property type="entry name" value="DEOXYRIBODIPYRIMIDINE PHOTOLYASE"/>
    <property type="match status" value="1"/>
</dbReference>
<comment type="cofactor">
    <cofactor evidence="1">
        <name>FAD</name>
        <dbReference type="ChEBI" id="CHEBI:57692"/>
    </cofactor>
</comment>
<evidence type="ECO:0000256" key="6">
    <source>
        <dbReference type="ARBA" id="ARBA00022763"/>
    </source>
</evidence>
<evidence type="ECO:0000256" key="8">
    <source>
        <dbReference type="ARBA" id="ARBA00023125"/>
    </source>
</evidence>
<dbReference type="GO" id="GO:0000719">
    <property type="term" value="P:photoreactive repair"/>
    <property type="evidence" value="ECO:0007669"/>
    <property type="project" value="TreeGrafter"/>
</dbReference>
<dbReference type="InterPro" id="IPR036134">
    <property type="entry name" value="Crypto/Photolyase_FAD-like_sf"/>
</dbReference>
<reference evidence="14" key="2">
    <citation type="submission" date="2012-12" db="EMBL/GenBank/DDBJ databases">
        <authorList>
            <consortium name="WormBase Consortium"/>
            <person name="Ghedin E."/>
            <person name="Paulini M."/>
        </authorList>
    </citation>
    <scope>NUCLEOTIDE SEQUENCE</scope>
    <source>
        <strain evidence="14">FR3</strain>
    </source>
</reference>
<dbReference type="GO" id="GO:0003677">
    <property type="term" value="F:DNA binding"/>
    <property type="evidence" value="ECO:0007669"/>
    <property type="project" value="UniProtKB-KW"/>
</dbReference>
<evidence type="ECO:0000256" key="4">
    <source>
        <dbReference type="ARBA" id="ARBA00014046"/>
    </source>
</evidence>
<dbReference type="GO" id="GO:0003904">
    <property type="term" value="F:deoxyribodipyrimidine photo-lyase activity"/>
    <property type="evidence" value="ECO:0007669"/>
    <property type="project" value="UniProtKB-EC"/>
</dbReference>
<reference evidence="14" key="1">
    <citation type="journal article" date="2007" name="Science">
        <title>Draft genome of the filarial nematode parasite Brugia malayi.</title>
        <authorList>
            <person name="Ghedin E."/>
            <person name="Wang S."/>
            <person name="Spiro D."/>
            <person name="Caler E."/>
            <person name="Zhao Q."/>
            <person name="Crabtree J."/>
            <person name="Allen J.E."/>
            <person name="Delcher A.L."/>
            <person name="Guiliano D.B."/>
            <person name="Miranda-Saavedra D."/>
            <person name="Angiuoli S.V."/>
            <person name="Creasy T."/>
            <person name="Amedeo P."/>
            <person name="Haas B."/>
            <person name="El-Sayed N.M."/>
            <person name="Wortman J.R."/>
            <person name="Feldblyum T."/>
            <person name="Tallon L."/>
            <person name="Schatz M."/>
            <person name="Shumway M."/>
            <person name="Koo H."/>
            <person name="Salzberg S.L."/>
            <person name="Schobel S."/>
            <person name="Pertea M."/>
            <person name="Pop M."/>
            <person name="White O."/>
            <person name="Barton G.J."/>
            <person name="Carlow C.K."/>
            <person name="Crawford M.J."/>
            <person name="Daub J."/>
            <person name="Dimmic M.W."/>
            <person name="Estes C.F."/>
            <person name="Foster J.M."/>
            <person name="Ganatra M."/>
            <person name="Gregory W.F."/>
            <person name="Johnson N.M."/>
            <person name="Jin J."/>
            <person name="Komuniecki R."/>
            <person name="Korf I."/>
            <person name="Kumar S."/>
            <person name="Laney S."/>
            <person name="Li B.W."/>
            <person name="Li W."/>
            <person name="Lindblom T.H."/>
            <person name="Lustigman S."/>
            <person name="Ma D."/>
            <person name="Maina C.V."/>
            <person name="Martin D.M."/>
            <person name="McCarter J.P."/>
            <person name="McReynolds L."/>
            <person name="Mitreva M."/>
            <person name="Nutman T.B."/>
            <person name="Parkinson J."/>
            <person name="Peregrin-Alvarez J.M."/>
            <person name="Poole C."/>
            <person name="Ren Q."/>
            <person name="Saunders L."/>
            <person name="Sluder A.E."/>
            <person name="Smith K."/>
            <person name="Stanke M."/>
            <person name="Unnasch T.R."/>
            <person name="Ware J."/>
            <person name="Wei A.D."/>
            <person name="Weil G."/>
            <person name="Williams D.J."/>
            <person name="Zhang Y."/>
            <person name="Williams S.A."/>
            <person name="Fraser-Liggett C."/>
            <person name="Slatko B."/>
            <person name="Blaxter M.L."/>
            <person name="Scott A.L."/>
        </authorList>
    </citation>
    <scope>NUCLEOTIDE SEQUENCE</scope>
    <source>
        <strain evidence="14">FR3</strain>
    </source>
</reference>
<dbReference type="Pfam" id="PF00875">
    <property type="entry name" value="DNA_photolyase"/>
    <property type="match status" value="1"/>
</dbReference>
<dbReference type="EC" id="4.1.99.3" evidence="3"/>
<dbReference type="PROSITE" id="PS51645">
    <property type="entry name" value="PHR_CRY_ALPHA_BETA"/>
    <property type="match status" value="1"/>
</dbReference>
<gene>
    <name evidence="14" type="primary">Bm3175</name>
    <name evidence="14" type="ORF">BM_Bm3175</name>
</gene>
<keyword evidence="8" id="KW-0238">DNA-binding</keyword>
<dbReference type="Gene3D" id="1.10.579.10">
    <property type="entry name" value="DNA Cyclobutane Dipyrimidine Photolyase, subunit A, domain 3"/>
    <property type="match status" value="1"/>
</dbReference>
<comment type="catalytic activity">
    <reaction evidence="12">
        <text>cyclobutadipyrimidine (in DNA) = 2 pyrimidine residues (in DNA).</text>
        <dbReference type="EC" id="4.1.99.3"/>
    </reaction>
</comment>
<keyword evidence="9" id="KW-0234">DNA repair</keyword>
<dbReference type="FunFam" id="1.10.579.10:FF:000002">
    <property type="entry name" value="Deoxyribodipyrimidine photolyase"/>
    <property type="match status" value="1"/>
</dbReference>
<dbReference type="SUPFAM" id="SSF52425">
    <property type="entry name" value="Cryptochrome/photolyase, N-terminal domain"/>
    <property type="match status" value="1"/>
</dbReference>
<evidence type="ECO:0000256" key="1">
    <source>
        <dbReference type="ARBA" id="ARBA00001974"/>
    </source>
</evidence>
<dbReference type="OMA" id="GMHDRAH"/>
<keyword evidence="10" id="KW-0456">Lyase</keyword>
<evidence type="ECO:0000256" key="12">
    <source>
        <dbReference type="ARBA" id="ARBA00033999"/>
    </source>
</evidence>
<evidence type="ECO:0000256" key="10">
    <source>
        <dbReference type="ARBA" id="ARBA00023239"/>
    </source>
</evidence>
<dbReference type="EMBL" id="LN854750">
    <property type="protein sequence ID" value="CDP90831.1"/>
    <property type="molecule type" value="Genomic_DNA"/>
</dbReference>
<proteinExistence type="inferred from homology"/>
<evidence type="ECO:0000313" key="14">
    <source>
        <dbReference type="EMBL" id="CDP90831.1"/>
    </source>
</evidence>
<dbReference type="InterPro" id="IPR036155">
    <property type="entry name" value="Crypto/Photolyase_N_sf"/>
</dbReference>
<dbReference type="InterPro" id="IPR052219">
    <property type="entry name" value="Photolyase_Class-2"/>
</dbReference>
<keyword evidence="7" id="KW-0274">FAD</keyword>
<evidence type="ECO:0000256" key="5">
    <source>
        <dbReference type="ARBA" id="ARBA00022630"/>
    </source>
</evidence>
<keyword evidence="6" id="KW-0227">DNA damage</keyword>
<dbReference type="PANTHER" id="PTHR10211:SF0">
    <property type="entry name" value="DEOXYRIBODIPYRIMIDINE PHOTO-LYASE"/>
    <property type="match status" value="1"/>
</dbReference>
<evidence type="ECO:0000256" key="11">
    <source>
        <dbReference type="ARBA" id="ARBA00031671"/>
    </source>
</evidence>
<dbReference type="InterPro" id="IPR014729">
    <property type="entry name" value="Rossmann-like_a/b/a_fold"/>
</dbReference>
<evidence type="ECO:0000256" key="2">
    <source>
        <dbReference type="ARBA" id="ARBA00006409"/>
    </source>
</evidence>
<evidence type="ECO:0000256" key="3">
    <source>
        <dbReference type="ARBA" id="ARBA00013149"/>
    </source>
</evidence>
<feature type="domain" description="Photolyase/cryptochrome alpha/beta" evidence="13">
    <location>
        <begin position="17"/>
        <end position="150"/>
    </location>
</feature>
<sequence length="512" mass="60283">MQSPRIQPLNKQNIVAGKYVLLLVRCIRSQQSPSFSFASQKANEHGVPILVTFIYQPDQYNLAQRKFLLEGLICLQNNLSRLHAPLLVVKASGNEEATEIILKLSDVACEVIIDAAYLREDRNFDENLNDKLVMKCRRFTKVEGNVTIPVATLCNKPAYNANTIRKVAWHFLDDFLLEKWNVTPKIYCESWESIVEYNLECMDISSECTRAYNDCRTSSVLKGGEDAALQVLDYFIVNNLNTYDEERFVSFSFFSHYQFYFFFHLFDFLTTQNFSVRNIPNSGKQSLLSPYIHFGMLNPIMIVVKVKQSEAPKSAKDAFLEELVVRRELAHNFVYYCRDTYDTFDCLPEWAKKAMDEHRHDKREYIYSYKELEEGCTHDVYWNAAQFELVFTHKMSGYLRMYWAKKVIEWSHDYEFAYAFLIEQNDKYELDGRDPNGYCGVMWNFGMHDRAHANRPVFGKIRYMCADGLRRKFRNHIDEYVNINYRRAGRTLELNNQDQTKRRKLHKILSQK</sequence>
<keyword evidence="5" id="KW-0285">Flavoprotein</keyword>
<dbReference type="SUPFAM" id="SSF48173">
    <property type="entry name" value="Cryptochrome/photolyase FAD-binding domain"/>
    <property type="match status" value="1"/>
</dbReference>
<dbReference type="InterPro" id="IPR006050">
    <property type="entry name" value="DNA_photolyase_N"/>
</dbReference>
<evidence type="ECO:0000259" key="13">
    <source>
        <dbReference type="PROSITE" id="PS51645"/>
    </source>
</evidence>
<name>A0A1I9FZL7_BRUMA</name>